<dbReference type="InterPro" id="IPR036691">
    <property type="entry name" value="Endo/exonu/phosph_ase_sf"/>
</dbReference>
<accession>A0A5D2GKH6</accession>
<dbReference type="AlphaFoldDB" id="A0A5D2GKH6"/>
<reference evidence="1 2" key="1">
    <citation type="submission" date="2019-06" db="EMBL/GenBank/DDBJ databases">
        <title>WGS assembly of Gossypium darwinii.</title>
        <authorList>
            <person name="Chen Z.J."/>
            <person name="Sreedasyam A."/>
            <person name="Ando A."/>
            <person name="Song Q."/>
            <person name="De L."/>
            <person name="Hulse-Kemp A."/>
            <person name="Ding M."/>
            <person name="Ye W."/>
            <person name="Kirkbride R."/>
            <person name="Jenkins J."/>
            <person name="Plott C."/>
            <person name="Lovell J."/>
            <person name="Lin Y.-M."/>
            <person name="Vaughn R."/>
            <person name="Liu B."/>
            <person name="Li W."/>
            <person name="Simpson S."/>
            <person name="Scheffler B."/>
            <person name="Saski C."/>
            <person name="Grover C."/>
            <person name="Hu G."/>
            <person name="Conover J."/>
            <person name="Carlson J."/>
            <person name="Shu S."/>
            <person name="Boston L."/>
            <person name="Williams M."/>
            <person name="Peterson D."/>
            <person name="Mcgee K."/>
            <person name="Jones D."/>
            <person name="Wendel J."/>
            <person name="Stelly D."/>
            <person name="Grimwood J."/>
            <person name="Schmutz J."/>
        </authorList>
    </citation>
    <scope>NUCLEOTIDE SEQUENCE [LARGE SCALE GENOMIC DNA]</scope>
    <source>
        <strain evidence="1">1808015.09</strain>
    </source>
</reference>
<dbReference type="PANTHER" id="PTHR33710">
    <property type="entry name" value="BNAC02G09200D PROTEIN"/>
    <property type="match status" value="1"/>
</dbReference>
<proteinExistence type="predicted"/>
<keyword evidence="2" id="KW-1185">Reference proteome</keyword>
<protein>
    <recommendedName>
        <fullName evidence="3">Endonuclease/exonuclease/phosphatase domain-containing protein</fullName>
    </recommendedName>
</protein>
<organism evidence="1 2">
    <name type="scientific">Gossypium darwinii</name>
    <name type="common">Darwin's cotton</name>
    <name type="synonym">Gossypium barbadense var. darwinii</name>
    <dbReference type="NCBI Taxonomy" id="34276"/>
    <lineage>
        <taxon>Eukaryota</taxon>
        <taxon>Viridiplantae</taxon>
        <taxon>Streptophyta</taxon>
        <taxon>Embryophyta</taxon>
        <taxon>Tracheophyta</taxon>
        <taxon>Spermatophyta</taxon>
        <taxon>Magnoliopsida</taxon>
        <taxon>eudicotyledons</taxon>
        <taxon>Gunneridae</taxon>
        <taxon>Pentapetalae</taxon>
        <taxon>rosids</taxon>
        <taxon>malvids</taxon>
        <taxon>Malvales</taxon>
        <taxon>Malvaceae</taxon>
        <taxon>Malvoideae</taxon>
        <taxon>Gossypium</taxon>
    </lineage>
</organism>
<sequence>MSVDLVRNIWGDDYFDFKFAAAIERSESLLTIWDKGRFSVDVEFYEKRFIVVEGKWVLEGKEVVLINVYAPNNLSAKKILWEEINGLRNQFSRAWIIGEDFNVVRNRSECINCSGIENGAKEFGEFINRCNLVDLPLLGKKFTWIGPDSKRSRLDRFLIEED</sequence>
<dbReference type="SUPFAM" id="SSF56219">
    <property type="entry name" value="DNase I-like"/>
    <property type="match status" value="1"/>
</dbReference>
<evidence type="ECO:0000313" key="2">
    <source>
        <dbReference type="Proteomes" id="UP000323506"/>
    </source>
</evidence>
<dbReference type="EMBL" id="CM017692">
    <property type="protein sequence ID" value="TYH18627.1"/>
    <property type="molecule type" value="Genomic_DNA"/>
</dbReference>
<gene>
    <name evidence="1" type="ORF">ES288_A05G287900v1</name>
</gene>
<dbReference type="PANTHER" id="PTHR33710:SF64">
    <property type="entry name" value="ENDONUCLEASE_EXONUCLEASE_PHOSPHATASE DOMAIN-CONTAINING PROTEIN"/>
    <property type="match status" value="1"/>
</dbReference>
<name>A0A5D2GKH6_GOSDA</name>
<evidence type="ECO:0008006" key="3">
    <source>
        <dbReference type="Google" id="ProtNLM"/>
    </source>
</evidence>
<dbReference type="Gene3D" id="3.60.10.10">
    <property type="entry name" value="Endonuclease/exonuclease/phosphatase"/>
    <property type="match status" value="1"/>
</dbReference>
<evidence type="ECO:0000313" key="1">
    <source>
        <dbReference type="EMBL" id="TYH18627.1"/>
    </source>
</evidence>
<dbReference type="Proteomes" id="UP000323506">
    <property type="component" value="Chromosome A05"/>
</dbReference>